<dbReference type="InParanoid" id="A0A090CAF2"/>
<proteinExistence type="predicted"/>
<dbReference type="EMBL" id="FO904936">
    <property type="protein sequence ID" value="CDP24181.1"/>
    <property type="molecule type" value="Genomic_DNA"/>
</dbReference>
<protein>
    <submittedName>
        <fullName evidence="2">Uncharacterized protein</fullName>
    </submittedName>
</protein>
<reference evidence="2 3" key="1">
    <citation type="journal article" date="2008" name="Genome Biol.">
        <title>The genome sequence of the model ascomycete fungus Podospora anserina.</title>
        <authorList>
            <person name="Espagne E."/>
            <person name="Lespinet O."/>
            <person name="Malagnac F."/>
            <person name="Da Silva C."/>
            <person name="Jaillon O."/>
            <person name="Porcel B.M."/>
            <person name="Couloux A."/>
            <person name="Aury J.-M."/>
            <person name="Segurens B."/>
            <person name="Poulain J."/>
            <person name="Anthouard V."/>
            <person name="Grossetete S."/>
            <person name="Khalili H."/>
            <person name="Coppin E."/>
            <person name="Dequard-Chablat M."/>
            <person name="Picard M."/>
            <person name="Contamine V."/>
            <person name="Arnaise S."/>
            <person name="Bourdais A."/>
            <person name="Berteaux-Lecellier V."/>
            <person name="Gautheret D."/>
            <person name="de Vries R.P."/>
            <person name="Battaglia E."/>
            <person name="Coutinho P.M."/>
            <person name="Danchin E.G.J."/>
            <person name="Henrissat B."/>
            <person name="El Khoury R."/>
            <person name="Sainsard-Chanet A."/>
            <person name="Boivin A."/>
            <person name="Pinan-Lucarre B."/>
            <person name="Sellem C.H."/>
            <person name="Debuchy R."/>
            <person name="Wincker P."/>
            <person name="Weissenbach J."/>
            <person name="Silar P."/>
        </authorList>
    </citation>
    <scope>NUCLEOTIDE SEQUENCE [LARGE SCALE GENOMIC DNA]</scope>
    <source>
        <strain evidence="3">S / ATCC MYA-4624 / DSM 980 / FGSC 10383</strain>
    </source>
</reference>
<accession>A0A090CAF2</accession>
<feature type="region of interest" description="Disordered" evidence="1">
    <location>
        <begin position="711"/>
        <end position="731"/>
    </location>
</feature>
<dbReference type="Proteomes" id="UP000001197">
    <property type="component" value="Chromosome 1"/>
</dbReference>
<dbReference type="AlphaFoldDB" id="A0A090CAF2"/>
<keyword evidence="3" id="KW-1185">Reference proteome</keyword>
<feature type="region of interest" description="Disordered" evidence="1">
    <location>
        <begin position="809"/>
        <end position="829"/>
    </location>
</feature>
<organism evidence="2 3">
    <name type="scientific">Podospora anserina (strain S / ATCC MYA-4624 / DSM 980 / FGSC 10383)</name>
    <name type="common">Pleurage anserina</name>
    <dbReference type="NCBI Taxonomy" id="515849"/>
    <lineage>
        <taxon>Eukaryota</taxon>
        <taxon>Fungi</taxon>
        <taxon>Dikarya</taxon>
        <taxon>Ascomycota</taxon>
        <taxon>Pezizomycotina</taxon>
        <taxon>Sordariomycetes</taxon>
        <taxon>Sordariomycetidae</taxon>
        <taxon>Sordariales</taxon>
        <taxon>Podosporaceae</taxon>
        <taxon>Podospora</taxon>
        <taxon>Podospora anserina</taxon>
    </lineage>
</organism>
<feature type="region of interest" description="Disordered" evidence="1">
    <location>
        <begin position="844"/>
        <end position="894"/>
    </location>
</feature>
<dbReference type="eggNOG" id="ENOG502SPDR">
    <property type="taxonomic scope" value="Eukaryota"/>
</dbReference>
<name>A0A090CAF2_PODAN</name>
<evidence type="ECO:0000256" key="1">
    <source>
        <dbReference type="SAM" id="MobiDB-lite"/>
    </source>
</evidence>
<sequence>MPTPPTPEDIQSRLGVRVGDNESQYDEIVAFTEQIINKNFAHLFELYPAMSKINFDDPTVGSIEAVIHPSQIIIPSDNSSKIKDVLFQIRFKTGRFRSANGLVEIPMDGWILTVDCPIGTQEVLGVTETGQPKSTDVTKQVFAVPGDYTAEHLEYVYILNAENAFGLLTYGEAAKWGNPLPKYSTFGINEKTKNPKTYKEWCDEFDPAGNASATLNSILSGWAKKQEERGRSTLGVTFSLKDPSTIDPQKPLYTPTYLFQQIHPYKDPVHGAKMREVESRTPLQADTSLNCLLYCEMVDNHERPKNLTLNHHGNFVTRGTTLTDSDDQIDGAFVLGYKHFLESYLLPRIKALNQASDIYVQPVSWIKDNRGYGDHTVNWEYSVGLDPNHSKSNDAVYDYKRYPAAHVEDNSVAYYEFKKHNIQQCADYAFDPSSHHKYVHQSDASVKVTWESGGKTFHIAGETTYVYDSKWCHTNDFNNEREIYGKLKLTYKITWNFDITLADANNGVLNIVVDKKEVNGNVANLEVVPNKEVQTGVTTPSGQDNEIAAEFKQKLKTSLDVCVKDLQNGLINTGKFVYPGNGTLRFLNPCINRHGNVLAELEYLPLQKGEVIQVPVPHKAALPQIVRPPENPVTVSSGVCAPRQKMTWSTVQTNPAASELKEMTTAEIKILATNNTGSEQYFGHLSVTFKAGKGPGNLFDAAHIQRAGADTKGAAQIQPGSETKAGDEESEPKYTIDLDISEGIDGADKKIGLSQIGQIANSDIILWQAIVSAKKEQAIIVPPGGYVGFKFFIRTGGEGSYTHTVYESFRDENDPTEPPADGPINSGNCNSIVVLAPNPEARAAEVAKKEAAEKAAAEKKEGAEKKAAHEKKEGGEKEAAADEAAVDKTKDSGV</sequence>
<evidence type="ECO:0000313" key="2">
    <source>
        <dbReference type="EMBL" id="CDP24181.1"/>
    </source>
</evidence>
<evidence type="ECO:0000313" key="3">
    <source>
        <dbReference type="Proteomes" id="UP000001197"/>
    </source>
</evidence>
<reference evidence="3" key="2">
    <citation type="journal article" date="2014" name="Genetics">
        <title>Maintaining two mating types: Structure of the mating type locus and its role in heterokaryosis in Podospora anserina.</title>
        <authorList>
            <person name="Grognet P."/>
            <person name="Bidard F."/>
            <person name="Kuchly C."/>
            <person name="Tong L.C.H."/>
            <person name="Coppin E."/>
            <person name="Benkhali J.A."/>
            <person name="Couloux A."/>
            <person name="Wincker P."/>
            <person name="Debuchy R."/>
            <person name="Silar P."/>
        </authorList>
    </citation>
    <scope>GENOME REANNOTATION</scope>
    <source>
        <strain evidence="3">S / ATCC MYA-4624 / DSM 980 / FGSC 10383</strain>
    </source>
</reference>